<evidence type="ECO:0000313" key="3">
    <source>
        <dbReference type="EMBL" id="CAJ47887.1"/>
    </source>
</evidence>
<proteinExistence type="predicted"/>
<feature type="domain" description="Type VI secretion system component TssM1 N-terminal" evidence="2">
    <location>
        <begin position="133"/>
        <end position="369"/>
    </location>
</feature>
<protein>
    <submittedName>
        <fullName evidence="3">Exported protein</fullName>
    </submittedName>
</protein>
<dbReference type="Proteomes" id="UP000001977">
    <property type="component" value="Chromosome"/>
</dbReference>
<evidence type="ECO:0000256" key="1">
    <source>
        <dbReference type="SAM" id="Phobius"/>
    </source>
</evidence>
<organism evidence="3 4">
    <name type="scientific">Bordetella avium (strain 197N)</name>
    <dbReference type="NCBI Taxonomy" id="360910"/>
    <lineage>
        <taxon>Bacteria</taxon>
        <taxon>Pseudomonadati</taxon>
        <taxon>Pseudomonadota</taxon>
        <taxon>Betaproteobacteria</taxon>
        <taxon>Burkholderiales</taxon>
        <taxon>Alcaligenaceae</taxon>
        <taxon>Bordetella</taxon>
    </lineage>
</organism>
<keyword evidence="1" id="KW-1133">Transmembrane helix</keyword>
<dbReference type="AlphaFoldDB" id="Q2L027"/>
<keyword evidence="1" id="KW-0812">Transmembrane</keyword>
<dbReference type="OrthoDB" id="9758229at2"/>
<keyword evidence="1" id="KW-0472">Membrane</keyword>
<evidence type="ECO:0000259" key="2">
    <source>
        <dbReference type="Pfam" id="PF14331"/>
    </source>
</evidence>
<dbReference type="InterPro" id="IPR025743">
    <property type="entry name" value="TssM1_N"/>
</dbReference>
<name>Q2L027_BORA1</name>
<dbReference type="PANTHER" id="PTHR36153:SF1">
    <property type="entry name" value="TYPE VI SECRETION SYSTEM COMPONENT TSSM1"/>
    <property type="match status" value="1"/>
</dbReference>
<dbReference type="STRING" id="360910.BAV0282"/>
<dbReference type="Pfam" id="PF14331">
    <property type="entry name" value="IcmF-related_N"/>
    <property type="match status" value="1"/>
</dbReference>
<sequence length="1254" mass="137065">MLLSNNLFLVSVLVLLIVAILGVAVVLYFATRPVGEKPKPEVVPTWSADALRAGFRQAIDIIESNISSRAERYNVPWVVVLEDGDQARLPLGHTGIPGVYGSGPALSQQIHWEFFERGVVVDLAVGATQESDRDEQWEQFLTLCRSYRPQRPFDSVVVTIPAALLLDSEARPELIRRAGVMHRRLWLAQNRFAMRLALYVLVTECESMTGFSAFARALPDGMRASMLGWSSPYDPSISYQSDWVEQAMADVAATVDDTVAEVLVTREVGVADMLVLTSRVREIQPQLQLYLDELMRPNVYHEPFLLRGVYLTGDSGELQAPQSANAPDLLQPAFLRAVFERKIFLESGLTRPIRNATLTRPLLHKGLRFAAGGVLGVWAIGIVVATIDVGRHAPGQVAALREIRRIAAADDQDRSADWYQRSAITLLGLEPEVRGEGGLAWMLPGSWSMFDGLNAALREALMREFRDVVRVAIERGFAARATALSGQTGPDGPCRAPAGLAEGADVLALTDRADFRAMLAYVSQVERFSNAWSAWHDRTAGVLSLQPAVQYALGIDASPSALQILASMPPPEAHQNVYADAFRCAYEKGMGQLEDSLFTQNPLLRAERKAQHALAAFTQRAPVDGEADLRDLVHAISAEQDLLSSANTAWLHQDVFMPDPLLEQIFSTAAKVPLLGQTVVAKSRASFQDAFAVLRSQIASFTSGSDAGLQWRENQYVLSPGRLALRDSLAGLLVQPFMQVPPATQVPDLRGAALVHWDISALDQALVLMDARTAFLARGLAGVPLTYVPAVMQSANAQAGLGLYRRAVAALEPGFALRSMEFQAAADRVRRIASLLGDLGAVRERGELLALLSRGALAALTHLDDMLRRADLYAVQTDVSLPGTSLLAAFGVADLAGLDAYLAQQAGTLQELSAQAAVYLTALSPSDARSVVAQRWQMIGQELERYALRNPNSALLRLEQWIRLAGQTKDCAKWPAAPSASSGYFELHWSRLAATLRERCLGRDSLQFQTDWRRFTTAYNELLGGRMPVADPKAPSRGVVPRPAATVQGVQDVLGRFQSLPSYEWPPGAIADFLTRFRAWAEVLQPLWSATGESGYHLAWNFRVNRGAEVAANQIISWTLSVGSESVGSDMPDARLRWAVGLPITLSVRLAKDAPLLPRADPTQPRMSVDGHQVSWTFHGPWALFTMLGWQGLDSGLLRFEVPVMVENINDFARLPPGQKLKFFVDLNLFSLGEGKPLNWARPLPLIAPAGSGP</sequence>
<dbReference type="InterPro" id="IPR053156">
    <property type="entry name" value="T6SS_TssM-like"/>
</dbReference>
<dbReference type="EMBL" id="AM167904">
    <property type="protein sequence ID" value="CAJ47887.1"/>
    <property type="molecule type" value="Genomic_DNA"/>
</dbReference>
<dbReference type="PANTHER" id="PTHR36153">
    <property type="entry name" value="INNER MEMBRANE PROTEIN-RELATED"/>
    <property type="match status" value="1"/>
</dbReference>
<dbReference type="eggNOG" id="COG3523">
    <property type="taxonomic scope" value="Bacteria"/>
</dbReference>
<dbReference type="KEGG" id="bav:BAV0282"/>
<evidence type="ECO:0000313" key="4">
    <source>
        <dbReference type="Proteomes" id="UP000001977"/>
    </source>
</evidence>
<accession>Q2L027</accession>
<gene>
    <name evidence="3" type="ordered locus">BAV0282</name>
</gene>
<feature type="transmembrane region" description="Helical" evidence="1">
    <location>
        <begin position="6"/>
        <end position="30"/>
    </location>
</feature>
<keyword evidence="4" id="KW-1185">Reference proteome</keyword>
<dbReference type="RefSeq" id="WP_012415984.1">
    <property type="nucleotide sequence ID" value="NC_010645.1"/>
</dbReference>
<dbReference type="HOGENOM" id="CLU_003536_0_0_4"/>
<reference evidence="3 4" key="1">
    <citation type="journal article" date="2006" name="J. Bacteriol.">
        <title>Comparison of the genome sequence of the poultry pathogen Bordetella avium with those of B. bronchiseptica, B. pertussis, and B. parapertussis reveals extensive diversity in surface structures associated with host interaction.</title>
        <authorList>
            <person name="Sebaihia M."/>
            <person name="Preston A."/>
            <person name="Maskell D.J."/>
            <person name="Kuzmiak H."/>
            <person name="Connell T.D."/>
            <person name="King N.D."/>
            <person name="Orndorff P.E."/>
            <person name="Miyamoto D.M."/>
            <person name="Thomson N.R."/>
            <person name="Harris D."/>
            <person name="Goble A."/>
            <person name="Lord A."/>
            <person name="Murphy L."/>
            <person name="Quail M.A."/>
            <person name="Rutter S."/>
            <person name="Squares R."/>
            <person name="Squares S."/>
            <person name="Woodward J."/>
            <person name="Parkhill J."/>
            <person name="Temple L.M."/>
        </authorList>
    </citation>
    <scope>NUCLEOTIDE SEQUENCE [LARGE SCALE GENOMIC DNA]</scope>
    <source>
        <strain evidence="3 4">197N</strain>
    </source>
</reference>